<evidence type="ECO:0000256" key="2">
    <source>
        <dbReference type="ARBA" id="ARBA00007965"/>
    </source>
</evidence>
<dbReference type="Proteomes" id="UP000053237">
    <property type="component" value="Unassembled WGS sequence"/>
</dbReference>
<keyword evidence="4 7" id="KW-0812">Transmembrane</keyword>
<feature type="transmembrane region" description="Helical" evidence="7">
    <location>
        <begin position="189"/>
        <end position="206"/>
    </location>
</feature>
<dbReference type="PANTHER" id="PTHR10332">
    <property type="entry name" value="EQUILIBRATIVE NUCLEOSIDE TRANSPORTER"/>
    <property type="match status" value="1"/>
</dbReference>
<feature type="transmembrane region" description="Helical" evidence="7">
    <location>
        <begin position="88"/>
        <end position="109"/>
    </location>
</feature>
<dbReference type="PANTHER" id="PTHR10332:SF10">
    <property type="entry name" value="EQUILIBRATIVE NUCLEOSIDE TRANSPORTER 4"/>
    <property type="match status" value="1"/>
</dbReference>
<comment type="similarity">
    <text evidence="2">Belongs to the SLC29A/ENT transporter (TC 2.A.57) family.</text>
</comment>
<feature type="transmembrane region" description="Helical" evidence="7">
    <location>
        <begin position="215"/>
        <end position="239"/>
    </location>
</feature>
<feature type="transmembrane region" description="Helical" evidence="7">
    <location>
        <begin position="356"/>
        <end position="373"/>
    </location>
</feature>
<dbReference type="GO" id="GO:0005337">
    <property type="term" value="F:nucleoside transmembrane transporter activity"/>
    <property type="evidence" value="ECO:0007669"/>
    <property type="project" value="InterPro"/>
</dbReference>
<accession>A0A024G628</accession>
<evidence type="ECO:0000256" key="6">
    <source>
        <dbReference type="ARBA" id="ARBA00023136"/>
    </source>
</evidence>
<sequence length="488" mass="53911">MHIHVDANSRLELKPRTTELLYEKARKNSFSGETKDAPDDILFVKRPTAGFLLTYCTFYAAGAAMISMWSCLTLTLDFFRAKYPLNRVTFVFPVINMSTLLLVSIYMILAGRQASIKLRMHGSLMSYAIFSAMILFVNLIHIHQNTAYVWTILALVCSTISSSVLQSSVSGLAGVFGPTFMQAIDGGRGFGAIVLFIVRFVVMWLLSDDQERSSIIAMIATFSIAFVLILLTWVLYAFLNMVSFARPLLEEFLLLHEASPAETLFSPLPSPLRVHTLAEVLSYDEGSRSERRLLVPKQAKTTHFVAEGYVRHNANATSLFGVLCTAYKPFLSVTLSYLICLSCFPGIIVAIPLKNLDLYGCFSVILVGCFNIGDLVGKSLPVHWMVLSVDMLHWSWILQSGFLLFFLFDYLSPVNDLITIMMVLGFGLTSGYVATCSNMLAPTLCSDSQKEIAGMVGALCSIVGLCLGSYCGLALITILQLIQLLRTA</sequence>
<comment type="caution">
    <text evidence="8">The sequence shown here is derived from an EMBL/GenBank/DDBJ whole genome shotgun (WGS) entry which is preliminary data.</text>
</comment>
<evidence type="ECO:0000313" key="8">
    <source>
        <dbReference type="EMBL" id="CCI41993.1"/>
    </source>
</evidence>
<dbReference type="InParanoid" id="A0A024G628"/>
<reference evidence="8 9" key="1">
    <citation type="submission" date="2012-05" db="EMBL/GenBank/DDBJ databases">
        <title>Recombination and specialization in a pathogen metapopulation.</title>
        <authorList>
            <person name="Gardiner A."/>
            <person name="Kemen E."/>
            <person name="Schultz-Larsen T."/>
            <person name="MacLean D."/>
            <person name="Van Oosterhout C."/>
            <person name="Jones J.D.G."/>
        </authorList>
    </citation>
    <scope>NUCLEOTIDE SEQUENCE [LARGE SCALE GENOMIC DNA]</scope>
    <source>
        <strain evidence="8 9">Ac Nc2</strain>
    </source>
</reference>
<feature type="transmembrane region" description="Helical" evidence="7">
    <location>
        <begin position="121"/>
        <end position="140"/>
    </location>
</feature>
<feature type="transmembrane region" description="Helical" evidence="7">
    <location>
        <begin position="452"/>
        <end position="482"/>
    </location>
</feature>
<feature type="transmembrane region" description="Helical" evidence="7">
    <location>
        <begin position="52"/>
        <end position="76"/>
    </location>
</feature>
<feature type="transmembrane region" description="Helical" evidence="7">
    <location>
        <begin position="418"/>
        <end position="440"/>
    </location>
</feature>
<dbReference type="InterPro" id="IPR002259">
    <property type="entry name" value="Eqnu_transpt"/>
</dbReference>
<evidence type="ECO:0000256" key="4">
    <source>
        <dbReference type="ARBA" id="ARBA00022692"/>
    </source>
</evidence>
<organism evidence="8 9">
    <name type="scientific">Albugo candida</name>
    <dbReference type="NCBI Taxonomy" id="65357"/>
    <lineage>
        <taxon>Eukaryota</taxon>
        <taxon>Sar</taxon>
        <taxon>Stramenopiles</taxon>
        <taxon>Oomycota</taxon>
        <taxon>Peronosporomycetes</taxon>
        <taxon>Albuginales</taxon>
        <taxon>Albuginaceae</taxon>
        <taxon>Albugo</taxon>
    </lineage>
</organism>
<comment type="subcellular location">
    <subcellularLocation>
        <location evidence="1">Membrane</location>
        <topology evidence="1">Multi-pass membrane protein</topology>
    </subcellularLocation>
</comment>
<evidence type="ECO:0000256" key="1">
    <source>
        <dbReference type="ARBA" id="ARBA00004141"/>
    </source>
</evidence>
<evidence type="ECO:0000256" key="5">
    <source>
        <dbReference type="ARBA" id="ARBA00022989"/>
    </source>
</evidence>
<gene>
    <name evidence="8" type="ORF">BN9_027770</name>
</gene>
<evidence type="ECO:0000256" key="3">
    <source>
        <dbReference type="ARBA" id="ARBA00022448"/>
    </source>
</evidence>
<evidence type="ECO:0000256" key="7">
    <source>
        <dbReference type="SAM" id="Phobius"/>
    </source>
</evidence>
<dbReference type="AlphaFoldDB" id="A0A024G628"/>
<keyword evidence="5 7" id="KW-1133">Transmembrane helix</keyword>
<name>A0A024G628_9STRA</name>
<proteinExistence type="inferred from homology"/>
<evidence type="ECO:0000313" key="9">
    <source>
        <dbReference type="Proteomes" id="UP000053237"/>
    </source>
</evidence>
<keyword evidence="9" id="KW-1185">Reference proteome</keyword>
<dbReference type="OrthoDB" id="1856718at2759"/>
<protein>
    <submittedName>
        <fullName evidence="8">Uncharacterized protein</fullName>
    </submittedName>
</protein>
<dbReference type="STRING" id="65357.A0A024G628"/>
<feature type="transmembrane region" description="Helical" evidence="7">
    <location>
        <begin position="147"/>
        <end position="169"/>
    </location>
</feature>
<dbReference type="EMBL" id="CAIX01000028">
    <property type="protein sequence ID" value="CCI41993.1"/>
    <property type="molecule type" value="Genomic_DNA"/>
</dbReference>
<dbReference type="Pfam" id="PF01733">
    <property type="entry name" value="Nucleoside_tran"/>
    <property type="match status" value="1"/>
</dbReference>
<keyword evidence="6 7" id="KW-0472">Membrane</keyword>
<keyword evidence="3" id="KW-0813">Transport</keyword>
<feature type="transmembrane region" description="Helical" evidence="7">
    <location>
        <begin position="393"/>
        <end position="411"/>
    </location>
</feature>
<dbReference type="GO" id="GO:0005886">
    <property type="term" value="C:plasma membrane"/>
    <property type="evidence" value="ECO:0007669"/>
    <property type="project" value="TreeGrafter"/>
</dbReference>
<feature type="transmembrane region" description="Helical" evidence="7">
    <location>
        <begin position="330"/>
        <end position="349"/>
    </location>
</feature>